<dbReference type="AlphaFoldDB" id="A0AA88SIQ9"/>
<protein>
    <submittedName>
        <fullName evidence="2">Uncharacterized protein</fullName>
    </submittedName>
</protein>
<evidence type="ECO:0000313" key="3">
    <source>
        <dbReference type="Proteomes" id="UP001187471"/>
    </source>
</evidence>
<feature type="region of interest" description="Disordered" evidence="1">
    <location>
        <begin position="144"/>
        <end position="166"/>
    </location>
</feature>
<dbReference type="EMBL" id="JAVXUO010000467">
    <property type="protein sequence ID" value="KAK2991825.1"/>
    <property type="molecule type" value="Genomic_DNA"/>
</dbReference>
<proteinExistence type="predicted"/>
<dbReference type="Pfam" id="PF07911">
    <property type="entry name" value="DUF1677"/>
    <property type="match status" value="1"/>
</dbReference>
<gene>
    <name evidence="2" type="ORF">RJ640_006385</name>
</gene>
<accession>A0AA88SIQ9</accession>
<evidence type="ECO:0000256" key="1">
    <source>
        <dbReference type="SAM" id="MobiDB-lite"/>
    </source>
</evidence>
<sequence>MAPNRESTLVSTYTKLNPVHKPPRLSMESLQRTISDISFELSKEASAATTKLPPISEVEDAKCECCGMCEECTPDYIKRVRDKFSGKLICGLCSEAVKEEMEKNGGKREEALTEHMSACVRFNRFGRTHPVLFQAQAMKEMLKKSSRGKSLSPRDLKGSQKNMGGLVRSSSCIPAITKEMTDPKLVKVDHRREVVAPRQGAIRKSLPAATSGLGRCNGDDVRELVGEAVASSFGCGGRRDVGEDGCRR</sequence>
<name>A0AA88SIQ9_9ASTE</name>
<dbReference type="InterPro" id="IPR012876">
    <property type="entry name" value="DUF1677_pln"/>
</dbReference>
<keyword evidence="3" id="KW-1185">Reference proteome</keyword>
<dbReference type="Proteomes" id="UP001187471">
    <property type="component" value="Unassembled WGS sequence"/>
</dbReference>
<comment type="caution">
    <text evidence="2">The sequence shown here is derived from an EMBL/GenBank/DDBJ whole genome shotgun (WGS) entry which is preliminary data.</text>
</comment>
<reference evidence="2" key="1">
    <citation type="submission" date="2022-12" db="EMBL/GenBank/DDBJ databases">
        <title>Draft genome assemblies for two species of Escallonia (Escalloniales).</title>
        <authorList>
            <person name="Chanderbali A."/>
            <person name="Dervinis C."/>
            <person name="Anghel I."/>
            <person name="Soltis D."/>
            <person name="Soltis P."/>
            <person name="Zapata F."/>
        </authorList>
    </citation>
    <scope>NUCLEOTIDE SEQUENCE</scope>
    <source>
        <strain evidence="2">UCBG92.1500</strain>
        <tissue evidence="2">Leaf</tissue>
    </source>
</reference>
<dbReference type="PANTHER" id="PTHR33108:SF51">
    <property type="entry name" value="DUF1677 FAMILY PROTEIN (DUF1677)"/>
    <property type="match status" value="1"/>
</dbReference>
<organism evidence="2 3">
    <name type="scientific">Escallonia rubra</name>
    <dbReference type="NCBI Taxonomy" id="112253"/>
    <lineage>
        <taxon>Eukaryota</taxon>
        <taxon>Viridiplantae</taxon>
        <taxon>Streptophyta</taxon>
        <taxon>Embryophyta</taxon>
        <taxon>Tracheophyta</taxon>
        <taxon>Spermatophyta</taxon>
        <taxon>Magnoliopsida</taxon>
        <taxon>eudicotyledons</taxon>
        <taxon>Gunneridae</taxon>
        <taxon>Pentapetalae</taxon>
        <taxon>asterids</taxon>
        <taxon>campanulids</taxon>
        <taxon>Escalloniales</taxon>
        <taxon>Escalloniaceae</taxon>
        <taxon>Escallonia</taxon>
    </lineage>
</organism>
<dbReference type="PANTHER" id="PTHR33108">
    <property type="entry name" value="OS01G0745000 PROTEIN"/>
    <property type="match status" value="1"/>
</dbReference>
<evidence type="ECO:0000313" key="2">
    <source>
        <dbReference type="EMBL" id="KAK2991825.1"/>
    </source>
</evidence>